<feature type="compositionally biased region" description="Basic and acidic residues" evidence="1">
    <location>
        <begin position="507"/>
        <end position="519"/>
    </location>
</feature>
<gene>
    <name evidence="3" type="ORF">SSS_8909</name>
</gene>
<evidence type="ECO:0000313" key="5">
    <source>
        <dbReference type="Proteomes" id="UP000070412"/>
    </source>
</evidence>
<feature type="transmembrane region" description="Helical" evidence="2">
    <location>
        <begin position="679"/>
        <end position="703"/>
    </location>
</feature>
<feature type="region of interest" description="Disordered" evidence="1">
    <location>
        <begin position="552"/>
        <end position="586"/>
    </location>
</feature>
<feature type="compositionally biased region" description="Polar residues" evidence="1">
    <location>
        <begin position="392"/>
        <end position="404"/>
    </location>
</feature>
<sequence length="726" mass="86959">MMDHRFDLELFRANVDFRFRLTRRKQSNLFILFLYYCSILVIETYGRSHLPDSYLRYYPSQHMNDYYHHHYHQYMDRNQREDNDSAMNESLAMYRSKESNDRDSRKDLKVFIGEELFLSPPKTETIDGCRSFDLDSFNCHSCGKNRKNYLQNQDLPLDCHYLECGQKNFCIHIENFNAVMENDDRDDDDDVDSLLFKFVFYDHKLIKMREKNSEDGYIVSNNQSNIVDEEEENASIEQRFKILCKTRRKFLSKDCNRTPSAQKTSITASKISIKNSTIQSLHHGIESSDLNESNHHHHHHHHHRRRRKLQQKQLTSTQQSLLSSRTGQDRLEMPSIEILRPPPLSSTLNRLPMKLFKRIDSFERIKMSQSESNQSNEFIDSDDQYLTDYRKNNTNSKNYENDSDQSVRTRAENKYKHIDFDLNLSDNSSSDDSNRIRFNKNVGDRNEIAERSFGEENEKKTIDDDDLGHFSDGHHHHHLHHLYRQHHHTEQDSGTENQHQHLRQHHHYDQNDQKLAKESEQELRKKLKQLKNDRSAIIWNEMKQYGIIFSTNLDHNSNTDSQSSKIEREGETKEVNEKQKHRKRSSYFHIDHNDNDLNHYYPHHQHHQHHHHHHHPQQHHRQAERNPINQFLRDFQSSNYQNKNDDREQQQQQRHHQLHRFPHPHHHHHLHRWFSMKHLTAIGTITTILLCSSLVLGSVLIVAHKKLTKIYQLSQMGRYGLLKDFS</sequence>
<protein>
    <submittedName>
        <fullName evidence="3 4">Uncharacterized protein</fullName>
    </submittedName>
</protein>
<feature type="transmembrane region" description="Helical" evidence="2">
    <location>
        <begin position="28"/>
        <end position="46"/>
    </location>
</feature>
<keyword evidence="5" id="KW-1185">Reference proteome</keyword>
<feature type="region of interest" description="Disordered" evidence="1">
    <location>
        <begin position="601"/>
        <end position="623"/>
    </location>
</feature>
<organism evidence="3">
    <name type="scientific">Sarcoptes scabiei</name>
    <name type="common">Itch mite</name>
    <name type="synonym">Acarus scabiei</name>
    <dbReference type="NCBI Taxonomy" id="52283"/>
    <lineage>
        <taxon>Eukaryota</taxon>
        <taxon>Metazoa</taxon>
        <taxon>Ecdysozoa</taxon>
        <taxon>Arthropoda</taxon>
        <taxon>Chelicerata</taxon>
        <taxon>Arachnida</taxon>
        <taxon>Acari</taxon>
        <taxon>Acariformes</taxon>
        <taxon>Sarcoptiformes</taxon>
        <taxon>Astigmata</taxon>
        <taxon>Psoroptidia</taxon>
        <taxon>Sarcoptoidea</taxon>
        <taxon>Sarcoptidae</taxon>
        <taxon>Sarcoptinae</taxon>
        <taxon>Sarcoptes</taxon>
    </lineage>
</organism>
<dbReference type="EnsemblMetazoa" id="SSS_8909s_mrna">
    <property type="protein sequence ID" value="KAF7492035.1"/>
    <property type="gene ID" value="SSS_8909"/>
</dbReference>
<evidence type="ECO:0000256" key="1">
    <source>
        <dbReference type="SAM" id="MobiDB-lite"/>
    </source>
</evidence>
<keyword evidence="2" id="KW-0472">Membrane</keyword>
<feature type="compositionally biased region" description="Low complexity" evidence="1">
    <location>
        <begin position="311"/>
        <end position="324"/>
    </location>
</feature>
<feature type="compositionally biased region" description="Basic and acidic residues" evidence="1">
    <location>
        <begin position="565"/>
        <end position="578"/>
    </location>
</feature>
<feature type="region of interest" description="Disordered" evidence="1">
    <location>
        <begin position="447"/>
        <end position="519"/>
    </location>
</feature>
<feature type="compositionally biased region" description="Basic residues" evidence="1">
    <location>
        <begin position="295"/>
        <end position="310"/>
    </location>
</feature>
<reference evidence="5" key="1">
    <citation type="journal article" date="2020" name="PLoS Negl. Trop. Dis.">
        <title>High-quality nuclear genome for Sarcoptes scabiei-A critical resource for a neglected parasite.</title>
        <authorList>
            <person name="Korhonen P.K."/>
            <person name="Gasser R.B."/>
            <person name="Ma G."/>
            <person name="Wang T."/>
            <person name="Stroehlein A.J."/>
            <person name="Young N.D."/>
            <person name="Ang C.S."/>
            <person name="Fernando D.D."/>
            <person name="Lu H.C."/>
            <person name="Taylor S."/>
            <person name="Reynolds S.L."/>
            <person name="Mofiz E."/>
            <person name="Najaraj S.H."/>
            <person name="Gowda H."/>
            <person name="Madugundu A."/>
            <person name="Renuse S."/>
            <person name="Holt D."/>
            <person name="Pandey A."/>
            <person name="Papenfuss A.T."/>
            <person name="Fischer K."/>
        </authorList>
    </citation>
    <scope>NUCLEOTIDE SEQUENCE [LARGE SCALE GENOMIC DNA]</scope>
</reference>
<evidence type="ECO:0000256" key="2">
    <source>
        <dbReference type="SAM" id="Phobius"/>
    </source>
</evidence>
<dbReference type="EMBL" id="WVUK01000057">
    <property type="protein sequence ID" value="KAF7492035.1"/>
    <property type="molecule type" value="Genomic_DNA"/>
</dbReference>
<keyword evidence="2" id="KW-0812">Transmembrane</keyword>
<feature type="compositionally biased region" description="Basic residues" evidence="1">
    <location>
        <begin position="601"/>
        <end position="622"/>
    </location>
</feature>
<dbReference type="AlphaFoldDB" id="A0A834R916"/>
<feature type="compositionally biased region" description="Basic and acidic residues" evidence="1">
    <location>
        <begin position="447"/>
        <end position="473"/>
    </location>
</feature>
<reference evidence="3" key="2">
    <citation type="submission" date="2020-01" db="EMBL/GenBank/DDBJ databases">
        <authorList>
            <person name="Korhonen P.K.K."/>
            <person name="Guangxu M.G."/>
            <person name="Wang T.W."/>
            <person name="Stroehlein A.J.S."/>
            <person name="Young N.D."/>
            <person name="Ang C.-S.A."/>
            <person name="Fernando D.W.F."/>
            <person name="Lu H.L."/>
            <person name="Taylor S.T."/>
            <person name="Ehtesham M.E.M."/>
            <person name="Najaraj S.H.N."/>
            <person name="Harsha G.H.G."/>
            <person name="Madugundu A.M."/>
            <person name="Renuse S.R."/>
            <person name="Holt D.H."/>
            <person name="Pandey A.P."/>
            <person name="Papenfuss A.P."/>
            <person name="Gasser R.B.G."/>
            <person name="Fischer K.F."/>
        </authorList>
    </citation>
    <scope>NUCLEOTIDE SEQUENCE</scope>
    <source>
        <strain evidence="3">SSS_KF_BRIS2020</strain>
    </source>
</reference>
<evidence type="ECO:0000313" key="4">
    <source>
        <dbReference type="EnsemblMetazoa" id="KAF7492035.1"/>
    </source>
</evidence>
<name>A0A834R916_SARSC</name>
<reference evidence="4" key="3">
    <citation type="submission" date="2022-06" db="UniProtKB">
        <authorList>
            <consortium name="EnsemblMetazoa"/>
        </authorList>
    </citation>
    <scope>IDENTIFICATION</scope>
</reference>
<accession>A0A834R916</accession>
<feature type="compositionally biased region" description="Polar residues" evidence="1">
    <location>
        <begin position="552"/>
        <end position="564"/>
    </location>
</feature>
<evidence type="ECO:0000313" key="3">
    <source>
        <dbReference type="EMBL" id="KAF7492035.1"/>
    </source>
</evidence>
<keyword evidence="2" id="KW-1133">Transmembrane helix</keyword>
<dbReference type="Proteomes" id="UP000070412">
    <property type="component" value="Unassembled WGS sequence"/>
</dbReference>
<feature type="compositionally biased region" description="Polar residues" evidence="1">
    <location>
        <begin position="367"/>
        <end position="378"/>
    </location>
</feature>
<feature type="region of interest" description="Disordered" evidence="1">
    <location>
        <begin position="288"/>
        <end position="344"/>
    </location>
</feature>
<feature type="compositionally biased region" description="Basic residues" evidence="1">
    <location>
        <begin position="474"/>
        <end position="487"/>
    </location>
</feature>
<feature type="region of interest" description="Disordered" evidence="1">
    <location>
        <begin position="367"/>
        <end position="408"/>
    </location>
</feature>
<proteinExistence type="predicted"/>